<dbReference type="AlphaFoldDB" id="A0A1Y0ERV1"/>
<name>A0A1Y0ERV1_9BURK</name>
<proteinExistence type="predicted"/>
<protein>
    <submittedName>
        <fullName evidence="1">Uncharacterized protein</fullName>
    </submittedName>
</protein>
<reference evidence="1 2" key="1">
    <citation type="submission" date="2017-05" db="EMBL/GenBank/DDBJ databases">
        <authorList>
            <person name="Song R."/>
            <person name="Chenine A.L."/>
            <person name="Ruprecht R.M."/>
        </authorList>
    </citation>
    <scope>NUCLEOTIDE SEQUENCE [LARGE SCALE GENOMIC DNA]</scope>
    <source>
        <strain evidence="1 2">DSM 26136</strain>
    </source>
</reference>
<evidence type="ECO:0000313" key="2">
    <source>
        <dbReference type="Proteomes" id="UP000196138"/>
    </source>
</evidence>
<dbReference type="EMBL" id="CP021455">
    <property type="protein sequence ID" value="ARU06150.1"/>
    <property type="molecule type" value="Genomic_DNA"/>
</dbReference>
<evidence type="ECO:0000313" key="1">
    <source>
        <dbReference type="EMBL" id="ARU06150.1"/>
    </source>
</evidence>
<sequence length="215" mass="23868">MAAIDWERIELDYRAGIKTLRQIAEEHGITHGAINKRAKRDGWVRDLSQKIQAKADALVSKAAVSSEVSRESKFTERQVVDANAQTVADVRLAHRHDIHRARRLTNALLSELEQQTDPQTLALLSDLGDALRNPDERGNDKLNDLYQAIISLPERSKTLKVLAESLQKLVDMERTAFGMDKEPPREASQLGEWLAAMGVSGRSALPVVKDAEGDA</sequence>
<keyword evidence="2" id="KW-1185">Reference proteome</keyword>
<dbReference type="Proteomes" id="UP000196138">
    <property type="component" value="Chromosome"/>
</dbReference>
<dbReference type="KEGG" id="cser:CCO03_17030"/>
<dbReference type="OrthoDB" id="8641910at2"/>
<organism evidence="1 2">
    <name type="scientific">Comamonas serinivorans</name>
    <dbReference type="NCBI Taxonomy" id="1082851"/>
    <lineage>
        <taxon>Bacteria</taxon>
        <taxon>Pseudomonadati</taxon>
        <taxon>Pseudomonadota</taxon>
        <taxon>Betaproteobacteria</taxon>
        <taxon>Burkholderiales</taxon>
        <taxon>Comamonadaceae</taxon>
        <taxon>Comamonas</taxon>
    </lineage>
</organism>
<accession>A0A1Y0ERV1</accession>
<gene>
    <name evidence="1" type="ORF">CCO03_17030</name>
</gene>
<dbReference type="RefSeq" id="WP_087283008.1">
    <property type="nucleotide sequence ID" value="NZ_CP021455.1"/>
</dbReference>